<dbReference type="Pfam" id="PF07963">
    <property type="entry name" value="N_methyl"/>
    <property type="match status" value="1"/>
</dbReference>
<evidence type="ECO:0000259" key="11">
    <source>
        <dbReference type="Pfam" id="PF12019"/>
    </source>
</evidence>
<name>A0A6A7NCB9_9BURK</name>
<keyword evidence="4" id="KW-0488">Methylation</keyword>
<keyword evidence="8" id="KW-0472">Membrane</keyword>
<dbReference type="InterPro" id="IPR022346">
    <property type="entry name" value="T2SS_GspH"/>
</dbReference>
<evidence type="ECO:0000256" key="3">
    <source>
        <dbReference type="ARBA" id="ARBA00022475"/>
    </source>
</evidence>
<dbReference type="GO" id="GO:0015627">
    <property type="term" value="C:type II protein secretion system complex"/>
    <property type="evidence" value="ECO:0007669"/>
    <property type="project" value="InterPro"/>
</dbReference>
<dbReference type="InterPro" id="IPR012902">
    <property type="entry name" value="N_methyl_site"/>
</dbReference>
<gene>
    <name evidence="12" type="ORF">GEV02_29865</name>
</gene>
<dbReference type="Gene3D" id="3.55.40.10">
    <property type="entry name" value="minor pseudopilin epsh domain"/>
    <property type="match status" value="1"/>
</dbReference>
<comment type="caution">
    <text evidence="12">The sequence shown here is derived from an EMBL/GenBank/DDBJ whole genome shotgun (WGS) entry which is preliminary data.</text>
</comment>
<evidence type="ECO:0000313" key="12">
    <source>
        <dbReference type="EMBL" id="MQA42352.1"/>
    </source>
</evidence>
<evidence type="ECO:0000256" key="9">
    <source>
        <dbReference type="ARBA" id="ARBA00025772"/>
    </source>
</evidence>
<sequence length="185" mass="19438">MPGHASRHGHTLTELLIVLVLAALLFGVAVPSYQAALKRQQLRIAVNDLVAAINLTRSHAMARGGKVLLAPLEASGTSWRQGWAVFIDDNGNRRPDPGERLLFQHGAIADGIVVASVFSSGAAPLYLAYNAAGRACSASNSLAARWGTLSLTQGENVRNIKINMLGRVRVCDPAVDGASCASATD</sequence>
<dbReference type="GO" id="GO:0005886">
    <property type="term" value="C:plasma membrane"/>
    <property type="evidence" value="ECO:0007669"/>
    <property type="project" value="UniProtKB-SubCell"/>
</dbReference>
<evidence type="ECO:0000256" key="10">
    <source>
        <dbReference type="ARBA" id="ARBA00030775"/>
    </source>
</evidence>
<protein>
    <recommendedName>
        <fullName evidence="2">Type II secretion system protein H</fullName>
    </recommendedName>
    <alternativeName>
        <fullName evidence="10">General secretion pathway protein H</fullName>
    </alternativeName>
</protein>
<reference evidence="12 13" key="1">
    <citation type="submission" date="2019-10" db="EMBL/GenBank/DDBJ databases">
        <title>Two novel species isolated from a subtropical stream in China.</title>
        <authorList>
            <person name="Lu H."/>
        </authorList>
    </citation>
    <scope>NUCLEOTIDE SEQUENCE [LARGE SCALE GENOMIC DNA]</scope>
    <source>
        <strain evidence="12 13">FT29W</strain>
    </source>
</reference>
<organism evidence="12 13">
    <name type="scientific">Rugamonas aquatica</name>
    <dbReference type="NCBI Taxonomy" id="2743357"/>
    <lineage>
        <taxon>Bacteria</taxon>
        <taxon>Pseudomonadati</taxon>
        <taxon>Pseudomonadota</taxon>
        <taxon>Betaproteobacteria</taxon>
        <taxon>Burkholderiales</taxon>
        <taxon>Oxalobacteraceae</taxon>
        <taxon>Telluria group</taxon>
        <taxon>Rugamonas</taxon>
    </lineage>
</organism>
<evidence type="ECO:0000256" key="2">
    <source>
        <dbReference type="ARBA" id="ARBA00021549"/>
    </source>
</evidence>
<keyword evidence="7" id="KW-1133">Transmembrane helix</keyword>
<dbReference type="Proteomes" id="UP000440498">
    <property type="component" value="Unassembled WGS sequence"/>
</dbReference>
<evidence type="ECO:0000313" key="13">
    <source>
        <dbReference type="Proteomes" id="UP000440498"/>
    </source>
</evidence>
<evidence type="ECO:0000256" key="5">
    <source>
        <dbReference type="ARBA" id="ARBA00022519"/>
    </source>
</evidence>
<keyword evidence="5" id="KW-0997">Cell inner membrane</keyword>
<evidence type="ECO:0000256" key="6">
    <source>
        <dbReference type="ARBA" id="ARBA00022692"/>
    </source>
</evidence>
<evidence type="ECO:0000256" key="4">
    <source>
        <dbReference type="ARBA" id="ARBA00022481"/>
    </source>
</evidence>
<evidence type="ECO:0000256" key="7">
    <source>
        <dbReference type="ARBA" id="ARBA00022989"/>
    </source>
</evidence>
<accession>A0A6A7NCB9</accession>
<dbReference type="AlphaFoldDB" id="A0A6A7NCB9"/>
<dbReference type="GO" id="GO:0015628">
    <property type="term" value="P:protein secretion by the type II secretion system"/>
    <property type="evidence" value="ECO:0007669"/>
    <property type="project" value="InterPro"/>
</dbReference>
<comment type="similarity">
    <text evidence="9">Belongs to the GSP H family.</text>
</comment>
<keyword evidence="3" id="KW-1003">Cell membrane</keyword>
<comment type="subcellular location">
    <subcellularLocation>
        <location evidence="1">Cell inner membrane</location>
        <topology evidence="1">Single-pass membrane protein</topology>
    </subcellularLocation>
</comment>
<evidence type="ECO:0000256" key="8">
    <source>
        <dbReference type="ARBA" id="ARBA00023136"/>
    </source>
</evidence>
<keyword evidence="13" id="KW-1185">Reference proteome</keyword>
<dbReference type="NCBIfam" id="TIGR02532">
    <property type="entry name" value="IV_pilin_GFxxxE"/>
    <property type="match status" value="1"/>
</dbReference>
<evidence type="ECO:0000256" key="1">
    <source>
        <dbReference type="ARBA" id="ARBA00004377"/>
    </source>
</evidence>
<dbReference type="Pfam" id="PF12019">
    <property type="entry name" value="GspH"/>
    <property type="match status" value="1"/>
</dbReference>
<keyword evidence="6" id="KW-0812">Transmembrane</keyword>
<proteinExistence type="inferred from homology"/>
<feature type="domain" description="General secretion pathway GspH" evidence="11">
    <location>
        <begin position="45"/>
        <end position="166"/>
    </location>
</feature>
<dbReference type="EMBL" id="WHUG01000020">
    <property type="protein sequence ID" value="MQA42352.1"/>
    <property type="molecule type" value="Genomic_DNA"/>
</dbReference>
<dbReference type="SUPFAM" id="SSF54523">
    <property type="entry name" value="Pili subunits"/>
    <property type="match status" value="1"/>
</dbReference>
<dbReference type="InterPro" id="IPR045584">
    <property type="entry name" value="Pilin-like"/>
</dbReference>
<dbReference type="RefSeq" id="WP_152841458.1">
    <property type="nucleotide sequence ID" value="NZ_WHUG01000020.1"/>
</dbReference>